<dbReference type="NCBIfam" id="TIGR01023">
    <property type="entry name" value="rpmG_bact"/>
    <property type="match status" value="1"/>
</dbReference>
<dbReference type="AlphaFoldDB" id="A0A0K8MIC6"/>
<dbReference type="GO" id="GO:0005737">
    <property type="term" value="C:cytoplasm"/>
    <property type="evidence" value="ECO:0007669"/>
    <property type="project" value="UniProtKB-ARBA"/>
</dbReference>
<dbReference type="PANTHER" id="PTHR43168">
    <property type="entry name" value="50S RIBOSOMAL PROTEIN L33, CHLOROPLASTIC"/>
    <property type="match status" value="1"/>
</dbReference>
<dbReference type="GeneID" id="97230739"/>
<evidence type="ECO:0000313" key="7">
    <source>
        <dbReference type="Proteomes" id="UP000253891"/>
    </source>
</evidence>
<evidence type="ECO:0000256" key="3">
    <source>
        <dbReference type="ARBA" id="ARBA00023274"/>
    </source>
</evidence>
<accession>A0A0K8MIC6</accession>
<evidence type="ECO:0000256" key="4">
    <source>
        <dbReference type="ARBA" id="ARBA00035176"/>
    </source>
</evidence>
<dbReference type="GO" id="GO:0005840">
    <property type="term" value="C:ribosome"/>
    <property type="evidence" value="ECO:0007669"/>
    <property type="project" value="UniProtKB-KW"/>
</dbReference>
<evidence type="ECO:0000256" key="5">
    <source>
        <dbReference type="HAMAP-Rule" id="MF_00294"/>
    </source>
</evidence>
<comment type="similarity">
    <text evidence="1 5">Belongs to the bacterial ribosomal protein bL33 family.</text>
</comment>
<dbReference type="NCBIfam" id="NF001860">
    <property type="entry name" value="PRK00595.1"/>
    <property type="match status" value="1"/>
</dbReference>
<evidence type="ECO:0000256" key="2">
    <source>
        <dbReference type="ARBA" id="ARBA00022980"/>
    </source>
</evidence>
<dbReference type="SUPFAM" id="SSF57829">
    <property type="entry name" value="Zn-binding ribosomal proteins"/>
    <property type="match status" value="1"/>
</dbReference>
<dbReference type="InterPro" id="IPR018264">
    <property type="entry name" value="Ribosomal_bL33_CS"/>
</dbReference>
<dbReference type="Proteomes" id="UP000253891">
    <property type="component" value="Unassembled WGS sequence"/>
</dbReference>
<dbReference type="PROSITE" id="PS00582">
    <property type="entry name" value="RIBOSOMAL_L33"/>
    <property type="match status" value="1"/>
</dbReference>
<dbReference type="InterPro" id="IPR011332">
    <property type="entry name" value="Ribosomal_zn-bd"/>
</dbReference>
<dbReference type="GeneID" id="99674419"/>
<dbReference type="NCBIfam" id="NF001764">
    <property type="entry name" value="PRK00504.1"/>
    <property type="match status" value="1"/>
</dbReference>
<evidence type="ECO:0000313" key="6">
    <source>
        <dbReference type="EMBL" id="GAP00208.1"/>
    </source>
</evidence>
<proteinExistence type="inferred from homology"/>
<protein>
    <recommendedName>
        <fullName evidence="4 5">Large ribosomal subunit protein bL33</fullName>
    </recommendedName>
</protein>
<keyword evidence="2 5" id="KW-0689">Ribosomal protein</keyword>
<dbReference type="HAMAP" id="MF_00294">
    <property type="entry name" value="Ribosomal_bL33"/>
    <property type="match status" value="1"/>
</dbReference>
<sequence length="49" mass="5872">MRIHVVLGNDETGERIYLTSKNRRNTPDRLELKKYSPKLRKVVTFKEIK</sequence>
<dbReference type="STRING" id="157463.GCA_001047075_01110"/>
<gene>
    <name evidence="5" type="primary">rpmG</name>
    <name evidence="6" type="ORF">FFIC_282200</name>
</gene>
<dbReference type="OrthoDB" id="197660at2"/>
<dbReference type="InterPro" id="IPR001705">
    <property type="entry name" value="Ribosomal_bL33"/>
</dbReference>
<dbReference type="RefSeq" id="WP_002815032.1">
    <property type="nucleotide sequence ID" value="NZ_DF968005.1"/>
</dbReference>
<keyword evidence="7" id="KW-1185">Reference proteome</keyword>
<dbReference type="InterPro" id="IPR038584">
    <property type="entry name" value="Ribosomal_bL33_sf"/>
</dbReference>
<dbReference type="Gene3D" id="2.20.28.120">
    <property type="entry name" value="Ribosomal protein L33"/>
    <property type="match status" value="1"/>
</dbReference>
<dbReference type="PANTHER" id="PTHR43168:SF2">
    <property type="entry name" value="LARGE RIBOSOMAL SUBUNIT PROTEIN BL33C"/>
    <property type="match status" value="1"/>
</dbReference>
<organism evidence="6 7">
    <name type="scientific">Fructobacillus ficulneus</name>
    <dbReference type="NCBI Taxonomy" id="157463"/>
    <lineage>
        <taxon>Bacteria</taxon>
        <taxon>Bacillati</taxon>
        <taxon>Bacillota</taxon>
        <taxon>Bacilli</taxon>
        <taxon>Lactobacillales</taxon>
        <taxon>Lactobacillaceae</taxon>
        <taxon>Fructobacillus</taxon>
    </lineage>
</organism>
<dbReference type="SMR" id="A0A0K8MIC6"/>
<name>A0A0K8MIC6_9LACO</name>
<dbReference type="GO" id="GO:0006412">
    <property type="term" value="P:translation"/>
    <property type="evidence" value="ECO:0007669"/>
    <property type="project" value="UniProtKB-UniRule"/>
</dbReference>
<dbReference type="EMBL" id="DF968005">
    <property type="protein sequence ID" value="GAP00208.1"/>
    <property type="molecule type" value="Genomic_DNA"/>
</dbReference>
<reference evidence="6 7" key="1">
    <citation type="journal article" date="2015" name="BMC Genomics">
        <title>Comparative genomics of Fructobacillus spp. and Leuconostoc spp. reveals niche-specific evolution of Fructobacillus spp.</title>
        <authorList>
            <person name="Endo A."/>
            <person name="Tanizawa Y."/>
            <person name="Tanaka N."/>
            <person name="Maeno S."/>
            <person name="Kumar H."/>
            <person name="Shiwa Y."/>
            <person name="Okada S."/>
            <person name="Yoshikawa H."/>
            <person name="Dicks L."/>
            <person name="Nakagawa J."/>
            <person name="Arita M."/>
        </authorList>
    </citation>
    <scope>NUCLEOTIDE SEQUENCE [LARGE SCALE GENOMIC DNA]</scope>
    <source>
        <strain evidence="6 7">JCM 12225</strain>
    </source>
</reference>
<dbReference type="Pfam" id="PF00471">
    <property type="entry name" value="Ribosomal_L33"/>
    <property type="match status" value="1"/>
</dbReference>
<dbReference type="GO" id="GO:0003735">
    <property type="term" value="F:structural constituent of ribosome"/>
    <property type="evidence" value="ECO:0007669"/>
    <property type="project" value="InterPro"/>
</dbReference>
<dbReference type="GO" id="GO:1990904">
    <property type="term" value="C:ribonucleoprotein complex"/>
    <property type="evidence" value="ECO:0007669"/>
    <property type="project" value="UniProtKB-KW"/>
</dbReference>
<evidence type="ECO:0000256" key="1">
    <source>
        <dbReference type="ARBA" id="ARBA00007596"/>
    </source>
</evidence>
<keyword evidence="3 5" id="KW-0687">Ribonucleoprotein</keyword>